<organism evidence="3 4">
    <name type="scientific">Legionella dresdenensis</name>
    <dbReference type="NCBI Taxonomy" id="450200"/>
    <lineage>
        <taxon>Bacteria</taxon>
        <taxon>Pseudomonadati</taxon>
        <taxon>Pseudomonadota</taxon>
        <taxon>Gammaproteobacteria</taxon>
        <taxon>Legionellales</taxon>
        <taxon>Legionellaceae</taxon>
        <taxon>Legionella</taxon>
    </lineage>
</organism>
<dbReference type="InterPro" id="IPR020053">
    <property type="entry name" value="Ribosome-bd_factorA_CS"/>
</dbReference>
<comment type="function">
    <text evidence="2">One of several proteins that assist in the late maturation steps of the functional core of the 30S ribosomal subunit. Associates with free 30S ribosomal subunits (but not with 30S subunits that are part of 70S ribosomes or polysomes). Required for efficient processing of 16S rRNA. May interact with the 5'-terminal helix region of 16S rRNA.</text>
</comment>
<accession>A0ABV8CFG0</accession>
<keyword evidence="1 2" id="KW-0690">Ribosome biogenesis</keyword>
<dbReference type="PROSITE" id="PS01319">
    <property type="entry name" value="RBFA"/>
    <property type="match status" value="1"/>
</dbReference>
<dbReference type="PANTHER" id="PTHR33515">
    <property type="entry name" value="RIBOSOME-BINDING FACTOR A, CHLOROPLASTIC-RELATED"/>
    <property type="match status" value="1"/>
</dbReference>
<keyword evidence="2" id="KW-0963">Cytoplasm</keyword>
<dbReference type="Pfam" id="PF02033">
    <property type="entry name" value="RBFA"/>
    <property type="match status" value="1"/>
</dbReference>
<protein>
    <recommendedName>
        <fullName evidence="2">Ribosome-binding factor A</fullName>
    </recommendedName>
</protein>
<comment type="subcellular location">
    <subcellularLocation>
        <location evidence="2">Cytoplasm</location>
    </subcellularLocation>
</comment>
<dbReference type="Gene3D" id="3.30.300.20">
    <property type="match status" value="1"/>
</dbReference>
<dbReference type="PANTHER" id="PTHR33515:SF1">
    <property type="entry name" value="RIBOSOME-BINDING FACTOR A, CHLOROPLASTIC-RELATED"/>
    <property type="match status" value="1"/>
</dbReference>
<sequence length="123" mass="13862">MSNDFKRTDRVAEMLQRKLSQIIQQEIKDPRLPAFITISSVTVTGDLGHAKVYFTVFNSDAEQAAGILNAAASYLRTALARTIKLRTVPQLHFVYDESIEYGRRLSKLIDEANPDEMEDNGQS</sequence>
<keyword evidence="4" id="KW-1185">Reference proteome</keyword>
<evidence type="ECO:0000313" key="4">
    <source>
        <dbReference type="Proteomes" id="UP001595758"/>
    </source>
</evidence>
<dbReference type="Proteomes" id="UP001595758">
    <property type="component" value="Unassembled WGS sequence"/>
</dbReference>
<dbReference type="InterPro" id="IPR000238">
    <property type="entry name" value="RbfA"/>
</dbReference>
<dbReference type="InterPro" id="IPR015946">
    <property type="entry name" value="KH_dom-like_a/b"/>
</dbReference>
<evidence type="ECO:0000256" key="2">
    <source>
        <dbReference type="HAMAP-Rule" id="MF_00003"/>
    </source>
</evidence>
<reference evidence="4" key="1">
    <citation type="journal article" date="2019" name="Int. J. Syst. Evol. Microbiol.">
        <title>The Global Catalogue of Microorganisms (GCM) 10K type strain sequencing project: providing services to taxonomists for standard genome sequencing and annotation.</title>
        <authorList>
            <consortium name="The Broad Institute Genomics Platform"/>
            <consortium name="The Broad Institute Genome Sequencing Center for Infectious Disease"/>
            <person name="Wu L."/>
            <person name="Ma J."/>
        </authorList>
    </citation>
    <scope>NUCLEOTIDE SEQUENCE [LARGE SCALE GENOMIC DNA]</scope>
    <source>
        <strain evidence="4">CCUG 59858</strain>
    </source>
</reference>
<comment type="similarity">
    <text evidence="2">Belongs to the RbfA family.</text>
</comment>
<dbReference type="EMBL" id="JBHSAB010000014">
    <property type="protein sequence ID" value="MFC3908906.1"/>
    <property type="molecule type" value="Genomic_DNA"/>
</dbReference>
<dbReference type="RefSeq" id="WP_382342624.1">
    <property type="nucleotide sequence ID" value="NZ_JBHSAB010000014.1"/>
</dbReference>
<dbReference type="SUPFAM" id="SSF89919">
    <property type="entry name" value="Ribosome-binding factor A, RbfA"/>
    <property type="match status" value="1"/>
</dbReference>
<evidence type="ECO:0000313" key="3">
    <source>
        <dbReference type="EMBL" id="MFC3908906.1"/>
    </source>
</evidence>
<name>A0ABV8CFG0_9GAMM</name>
<dbReference type="NCBIfam" id="TIGR00082">
    <property type="entry name" value="rbfA"/>
    <property type="match status" value="1"/>
</dbReference>
<comment type="caution">
    <text evidence="3">The sequence shown here is derived from an EMBL/GenBank/DDBJ whole genome shotgun (WGS) entry which is preliminary data.</text>
</comment>
<dbReference type="InterPro" id="IPR023799">
    <property type="entry name" value="RbfA_dom_sf"/>
</dbReference>
<evidence type="ECO:0000256" key="1">
    <source>
        <dbReference type="ARBA" id="ARBA00022517"/>
    </source>
</evidence>
<dbReference type="HAMAP" id="MF_00003">
    <property type="entry name" value="RbfA"/>
    <property type="match status" value="1"/>
</dbReference>
<gene>
    <name evidence="2 3" type="primary">rbfA</name>
    <name evidence="3" type="ORF">ACFORL_07425</name>
</gene>
<proteinExistence type="inferred from homology"/>
<comment type="subunit">
    <text evidence="2">Monomer. Binds 30S ribosomal subunits, but not 50S ribosomal subunits or 70S ribosomes.</text>
</comment>